<sequence length="73" mass="8399">MMLELRFGEVEGPLVVRMTMEPLEFVDAVKVVGLLRVIREMPPGRRRIAKSLEDNAINKPSRFKWSEEENAGE</sequence>
<protein>
    <submittedName>
        <fullName evidence="1">(pine wood nematode) hypothetical protein</fullName>
    </submittedName>
</protein>
<organism evidence="1 2">
    <name type="scientific">Bursaphelenchus xylophilus</name>
    <name type="common">Pinewood nematode worm</name>
    <name type="synonym">Aphelenchoides xylophilus</name>
    <dbReference type="NCBI Taxonomy" id="6326"/>
    <lineage>
        <taxon>Eukaryota</taxon>
        <taxon>Metazoa</taxon>
        <taxon>Ecdysozoa</taxon>
        <taxon>Nematoda</taxon>
        <taxon>Chromadorea</taxon>
        <taxon>Rhabditida</taxon>
        <taxon>Tylenchina</taxon>
        <taxon>Tylenchomorpha</taxon>
        <taxon>Aphelenchoidea</taxon>
        <taxon>Aphelenchoididae</taxon>
        <taxon>Bursaphelenchus</taxon>
    </lineage>
</organism>
<proteinExistence type="predicted"/>
<name>A0A7I8WRS4_BURXY</name>
<accession>A0A7I8WRS4</accession>
<evidence type="ECO:0000313" key="1">
    <source>
        <dbReference type="EMBL" id="CAD5225579.1"/>
    </source>
</evidence>
<dbReference type="Proteomes" id="UP000659654">
    <property type="component" value="Unassembled WGS sequence"/>
</dbReference>
<keyword evidence="2" id="KW-1185">Reference proteome</keyword>
<reference evidence="1" key="1">
    <citation type="submission" date="2020-09" db="EMBL/GenBank/DDBJ databases">
        <authorList>
            <person name="Kikuchi T."/>
        </authorList>
    </citation>
    <scope>NUCLEOTIDE SEQUENCE</scope>
    <source>
        <strain evidence="1">Ka4C1</strain>
    </source>
</reference>
<dbReference type="AlphaFoldDB" id="A0A7I8WRS4"/>
<dbReference type="EMBL" id="CAJFCV020000004">
    <property type="protein sequence ID" value="CAG9114769.1"/>
    <property type="molecule type" value="Genomic_DNA"/>
</dbReference>
<dbReference type="EMBL" id="CAJFDI010000004">
    <property type="protein sequence ID" value="CAD5225579.1"/>
    <property type="molecule type" value="Genomic_DNA"/>
</dbReference>
<dbReference type="Proteomes" id="UP000582659">
    <property type="component" value="Unassembled WGS sequence"/>
</dbReference>
<evidence type="ECO:0000313" key="2">
    <source>
        <dbReference type="Proteomes" id="UP000659654"/>
    </source>
</evidence>
<comment type="caution">
    <text evidence="1">The sequence shown here is derived from an EMBL/GenBank/DDBJ whole genome shotgun (WGS) entry which is preliminary data.</text>
</comment>
<gene>
    <name evidence="1" type="ORF">BXYJ_LOCUS8615</name>
</gene>